<comment type="caution">
    <text evidence="2">The sequence shown here is derived from an EMBL/GenBank/DDBJ whole genome shotgun (WGS) entry which is preliminary data.</text>
</comment>
<keyword evidence="3" id="KW-1185">Reference proteome</keyword>
<comment type="similarity">
    <text evidence="1">Belongs to the RutC family.</text>
</comment>
<dbReference type="PANTHER" id="PTHR11803:SF58">
    <property type="entry name" value="PROTEIN HMF1-RELATED"/>
    <property type="match status" value="1"/>
</dbReference>
<protein>
    <submittedName>
        <fullName evidence="2">RidA family protein</fullName>
    </submittedName>
</protein>
<accession>A0A7Y3S8K0</accession>
<evidence type="ECO:0000313" key="2">
    <source>
        <dbReference type="EMBL" id="NNU37862.1"/>
    </source>
</evidence>
<reference evidence="2 3" key="1">
    <citation type="submission" date="2020-02" db="EMBL/GenBank/DDBJ databases">
        <authorList>
            <person name="Sun Q."/>
        </authorList>
    </citation>
    <scope>NUCLEOTIDE SEQUENCE [LARGE SCALE GENOMIC DNA]</scope>
    <source>
        <strain evidence="2 3">CCBAU 03386</strain>
    </source>
</reference>
<dbReference type="InterPro" id="IPR035959">
    <property type="entry name" value="RutC-like_sf"/>
</dbReference>
<evidence type="ECO:0000256" key="1">
    <source>
        <dbReference type="ARBA" id="ARBA00010552"/>
    </source>
</evidence>
<proteinExistence type="inferred from homology"/>
<dbReference type="GO" id="GO:0005829">
    <property type="term" value="C:cytosol"/>
    <property type="evidence" value="ECO:0007669"/>
    <property type="project" value="TreeGrafter"/>
</dbReference>
<organism evidence="2 3">
    <name type="scientific">Rhizobium sophorae</name>
    <dbReference type="NCBI Taxonomy" id="1535242"/>
    <lineage>
        <taxon>Bacteria</taxon>
        <taxon>Pseudomonadati</taxon>
        <taxon>Pseudomonadota</taxon>
        <taxon>Alphaproteobacteria</taxon>
        <taxon>Hyphomicrobiales</taxon>
        <taxon>Rhizobiaceae</taxon>
        <taxon>Rhizobium/Agrobacterium group</taxon>
        <taxon>Rhizobium</taxon>
    </lineage>
</organism>
<dbReference type="PANTHER" id="PTHR11803">
    <property type="entry name" value="2-IMINOBUTANOATE/2-IMINOPROPANOATE DEAMINASE RIDA"/>
    <property type="match status" value="1"/>
</dbReference>
<dbReference type="Proteomes" id="UP000519972">
    <property type="component" value="Unassembled WGS sequence"/>
</dbReference>
<evidence type="ECO:0000313" key="3">
    <source>
        <dbReference type="Proteomes" id="UP000519972"/>
    </source>
</evidence>
<sequence length="144" mass="15249">MIRHLNPASMPAPVAPLYAQISIAPAGPLAFIAGQVAINAEGRLVGKGDHRLQAEQCFRNLKSALDALGVGPEHVVRMGLHVVRHSDDLVGPIFEAGHSVFGQGWPVCASLFLGVERLGQADWLVEIDAIVSLVADFGALRISV</sequence>
<name>A0A7Y3S8K0_9HYPH</name>
<dbReference type="Pfam" id="PF01042">
    <property type="entry name" value="Ribonuc_L-PSP"/>
    <property type="match status" value="1"/>
</dbReference>
<dbReference type="GO" id="GO:0019239">
    <property type="term" value="F:deaminase activity"/>
    <property type="evidence" value="ECO:0007669"/>
    <property type="project" value="TreeGrafter"/>
</dbReference>
<gene>
    <name evidence="2" type="ORF">G9X64_15455</name>
</gene>
<dbReference type="SUPFAM" id="SSF55298">
    <property type="entry name" value="YjgF-like"/>
    <property type="match status" value="1"/>
</dbReference>
<dbReference type="AlphaFoldDB" id="A0A7Y3S8K0"/>
<dbReference type="CDD" id="cd00448">
    <property type="entry name" value="YjgF_YER057c_UK114_family"/>
    <property type="match status" value="1"/>
</dbReference>
<dbReference type="InterPro" id="IPR006175">
    <property type="entry name" value="YjgF/YER057c/UK114"/>
</dbReference>
<dbReference type="Gene3D" id="3.30.1330.40">
    <property type="entry name" value="RutC-like"/>
    <property type="match status" value="1"/>
</dbReference>
<dbReference type="EMBL" id="JABFCN010000023">
    <property type="protein sequence ID" value="NNU37862.1"/>
    <property type="molecule type" value="Genomic_DNA"/>
</dbReference>